<dbReference type="STRING" id="694573.A0A194UX56"/>
<reference evidence="4" key="1">
    <citation type="submission" date="2014-12" db="EMBL/GenBank/DDBJ databases">
        <title>Genome Sequence of Valsa Canker Pathogens Uncovers a Specific Adaption of Colonization on Woody Bark.</title>
        <authorList>
            <person name="Yin Z."/>
            <person name="Liu H."/>
            <person name="Gao X."/>
            <person name="Li Z."/>
            <person name="Song N."/>
            <person name="Ke X."/>
            <person name="Dai Q."/>
            <person name="Wu Y."/>
            <person name="Sun Y."/>
            <person name="Xu J.-R."/>
            <person name="Kang Z.K."/>
            <person name="Wang L."/>
            <person name="Huang L."/>
        </authorList>
    </citation>
    <scope>NUCLEOTIDE SEQUENCE [LARGE SCALE GENOMIC DNA]</scope>
    <source>
        <strain evidence="4">SXYL134</strain>
    </source>
</reference>
<dbReference type="Gene3D" id="3.40.50.10190">
    <property type="entry name" value="BRCT domain"/>
    <property type="match status" value="1"/>
</dbReference>
<feature type="region of interest" description="Disordered" evidence="1">
    <location>
        <begin position="287"/>
        <end position="317"/>
    </location>
</feature>
<dbReference type="SUPFAM" id="SSF52113">
    <property type="entry name" value="BRCT domain"/>
    <property type="match status" value="1"/>
</dbReference>
<dbReference type="OrthoDB" id="342264at2759"/>
<dbReference type="EMBL" id="KN714687">
    <property type="protein sequence ID" value="KUI56307.1"/>
    <property type="molecule type" value="Genomic_DNA"/>
</dbReference>
<dbReference type="CDD" id="cd00027">
    <property type="entry name" value="BRCT"/>
    <property type="match status" value="1"/>
</dbReference>
<organism evidence="3 4">
    <name type="scientific">Cytospora mali</name>
    <name type="common">Apple Valsa canker fungus</name>
    <name type="synonym">Valsa mali</name>
    <dbReference type="NCBI Taxonomy" id="578113"/>
    <lineage>
        <taxon>Eukaryota</taxon>
        <taxon>Fungi</taxon>
        <taxon>Dikarya</taxon>
        <taxon>Ascomycota</taxon>
        <taxon>Pezizomycotina</taxon>
        <taxon>Sordariomycetes</taxon>
        <taxon>Sordariomycetidae</taxon>
        <taxon>Diaporthales</taxon>
        <taxon>Cytosporaceae</taxon>
        <taxon>Cytospora</taxon>
    </lineage>
</organism>
<keyword evidence="4" id="KW-1185">Reference proteome</keyword>
<evidence type="ECO:0000259" key="2">
    <source>
        <dbReference type="PROSITE" id="PS50172"/>
    </source>
</evidence>
<dbReference type="InterPro" id="IPR001357">
    <property type="entry name" value="BRCT_dom"/>
</dbReference>
<feature type="domain" description="BRCT" evidence="2">
    <location>
        <begin position="1"/>
        <end position="87"/>
    </location>
</feature>
<feature type="compositionally biased region" description="Basic and acidic residues" evidence="1">
    <location>
        <begin position="296"/>
        <end position="306"/>
    </location>
</feature>
<gene>
    <name evidence="3" type="ORF">VP1G_03562</name>
</gene>
<feature type="region of interest" description="Disordered" evidence="1">
    <location>
        <begin position="127"/>
        <end position="148"/>
    </location>
</feature>
<name>A0A194UX56_CYTMA</name>
<evidence type="ECO:0000313" key="4">
    <source>
        <dbReference type="Proteomes" id="UP000078576"/>
    </source>
</evidence>
<feature type="compositionally biased region" description="Basic and acidic residues" evidence="1">
    <location>
        <begin position="138"/>
        <end position="148"/>
    </location>
</feature>
<dbReference type="AlphaFoldDB" id="A0A194UX56"/>
<evidence type="ECO:0000256" key="1">
    <source>
        <dbReference type="SAM" id="MobiDB-lite"/>
    </source>
</evidence>
<dbReference type="InterPro" id="IPR036420">
    <property type="entry name" value="BRCT_dom_sf"/>
</dbReference>
<proteinExistence type="predicted"/>
<dbReference type="Proteomes" id="UP000078576">
    <property type="component" value="Unassembled WGS sequence"/>
</dbReference>
<dbReference type="PROSITE" id="PS50172">
    <property type="entry name" value="BRCT"/>
    <property type="match status" value="1"/>
</dbReference>
<protein>
    <recommendedName>
        <fullName evidence="2">BRCT domain-containing protein</fullName>
    </recommendedName>
</protein>
<dbReference type="Pfam" id="PF12738">
    <property type="entry name" value="PTCB-BRCT"/>
    <property type="match status" value="1"/>
</dbReference>
<evidence type="ECO:0000313" key="3">
    <source>
        <dbReference type="EMBL" id="KUI56307.1"/>
    </source>
</evidence>
<sequence length="359" mass="41158">MDKHLTGVRVCVAGDLNIDAGNDQWTDENIKRWLEARGGKFVEVMDDSVTHLLCSTAAFEAKKDKFKYAKRLKHCKIVTYEWLEDSMLLYDQLKRKAPAKLYDPGKVRPGNEIGALYRKRASFSRKVQAATGTSGSVRKKDDGNTTDKENEYPAVLRERQHDLYRIYKDPTDGFPYQVEISCPDKDGNPRGKKWILRLLESKATPRLYSFSTIHFKTADAHPIRGPGSDVARLKDLAIKEFESFFFSMTGIMWKKRLLKASREQEQQQHKHHKFRYYPPAPGEPVGYIHPKYMPGKADDNESRGKGDSNALVRDARMSEFSLKRKRDDLVESQLAKPINVTHKKTADFDDVNASRASRL</sequence>
<accession>A0A194UX56</accession>